<evidence type="ECO:0000313" key="2">
    <source>
        <dbReference type="EMBL" id="RUP49621.1"/>
    </source>
</evidence>
<feature type="region of interest" description="Disordered" evidence="1">
    <location>
        <begin position="91"/>
        <end position="120"/>
    </location>
</feature>
<feature type="compositionally biased region" description="Polar residues" evidence="1">
    <location>
        <begin position="643"/>
        <end position="652"/>
    </location>
</feature>
<proteinExistence type="predicted"/>
<feature type="compositionally biased region" description="Basic and acidic residues" evidence="1">
    <location>
        <begin position="91"/>
        <end position="100"/>
    </location>
</feature>
<feature type="region of interest" description="Disordered" evidence="1">
    <location>
        <begin position="643"/>
        <end position="662"/>
    </location>
</feature>
<sequence>MSTILLPASQLPPHPSSKARRRRSRPHTLQKIDTLLSLTADSLPSPHASLATPPPSYDSLYAVTDDYVLPCHQPTTTKDPLILEPDTRRALNGDMKEKPTNKMVTVSQAQEPAAAENGGKGLEKMIQAESLLSSLAGMLDDQNDAMVDLKSQLFGIEDVLKELHVQQEELRQAEASAMLKVASVKADSEPDHPTTSEPPKPYPSRLTSIMPTPHPSLSSPAVITKSTKRSSLTPAPATRPRRHSLSTDPSTSPTEDESNEAFERISGILSSLIVEATEAVHGTDDDKSHILRRTGSRASLARPKSRLSLRWDSETDSDQSDDEEEVGQKSDSEASDSEHDAAVAAVTTTRLYYGQSDAEEDEADSEEEWARGEDLENVRKSPMLVSAANVAVQAVDDEDDLCQSPKLLEDPSCRKLDAIEQARRRLLGLDSERAEQKVQPRSRPSSWSSSASTSVDEPTPSPSTSWSRRSLGEVPTPTVSSSRSRRGFVDPPKPTVSTSRSNRSTVEPPVPNPSTSSCSRRSMIESPTPTRSSSRSRSSMVESPTPTPSSSSASRRSLLRPKHMSFDINPNNELLESMKRVDDSLAEIDSLSKDLAGENDYDDASPENIAIVTANGSLPNPATATTSRWRNISTDADKISFAVQRQQAQHPSQGPPSPTAQSSAPVFSFLESFTPSMRARIITSILFSLLHIPHAFVAESLSNVAAAFNSSPAKFSLPYMADSAPLCIANVLTWTIFFTVGSFMVDSMTGGSVASIADVWRQNGFVKHGVRGRVIASKVNADDDEILLQEGEGDAYHRPSRVRRLAKDGVAHEPSIGEAGVPGGYYPTKSEYDSCMPLDKGDMAGMFPGTYYYRCVCDGGMRKPNETPLREDERKHDGPVRHRHVEYTHHSLPATFRPENCATGGSVAPLRRALHAATQKRVMVVHDLDGGKTDVIAMENAKEGAEGEVLEVVVVKRKRAGTGASIGKGGVLLVGRRNSL</sequence>
<name>A0A433DFJ2_9FUNG</name>
<reference evidence="2 3" key="1">
    <citation type="journal article" date="2018" name="New Phytol.">
        <title>Phylogenomics of Endogonaceae and evolution of mycorrhizas within Mucoromycota.</title>
        <authorList>
            <person name="Chang Y."/>
            <person name="Desiro A."/>
            <person name="Na H."/>
            <person name="Sandor L."/>
            <person name="Lipzen A."/>
            <person name="Clum A."/>
            <person name="Barry K."/>
            <person name="Grigoriev I.V."/>
            <person name="Martin F.M."/>
            <person name="Stajich J.E."/>
            <person name="Smith M.E."/>
            <person name="Bonito G."/>
            <person name="Spatafora J.W."/>
        </authorList>
    </citation>
    <scope>NUCLEOTIDE SEQUENCE [LARGE SCALE GENOMIC DNA]</scope>
    <source>
        <strain evidence="2 3">GMNB39</strain>
    </source>
</reference>
<accession>A0A433DFJ2</accession>
<feature type="compositionally biased region" description="Acidic residues" evidence="1">
    <location>
        <begin position="314"/>
        <end position="325"/>
    </location>
</feature>
<keyword evidence="3" id="KW-1185">Reference proteome</keyword>
<evidence type="ECO:0000313" key="3">
    <source>
        <dbReference type="Proteomes" id="UP000268093"/>
    </source>
</evidence>
<dbReference type="EMBL" id="RBNI01002116">
    <property type="protein sequence ID" value="RUP49621.1"/>
    <property type="molecule type" value="Genomic_DNA"/>
</dbReference>
<dbReference type="OrthoDB" id="2287922at2759"/>
<feature type="compositionally biased region" description="Low complexity" evidence="1">
    <location>
        <begin position="526"/>
        <end position="539"/>
    </location>
</feature>
<dbReference type="AlphaFoldDB" id="A0A433DFJ2"/>
<feature type="compositionally biased region" description="Low complexity" evidence="1">
    <location>
        <begin position="442"/>
        <end position="454"/>
    </location>
</feature>
<feature type="region of interest" description="Disordered" evidence="1">
    <location>
        <begin position="182"/>
        <end position="260"/>
    </location>
</feature>
<comment type="caution">
    <text evidence="2">The sequence shown here is derived from an EMBL/GenBank/DDBJ whole genome shotgun (WGS) entry which is preliminary data.</text>
</comment>
<dbReference type="Proteomes" id="UP000268093">
    <property type="component" value="Unassembled WGS sequence"/>
</dbReference>
<feature type="compositionally biased region" description="Basic and acidic residues" evidence="1">
    <location>
        <begin position="368"/>
        <end position="379"/>
    </location>
</feature>
<feature type="compositionally biased region" description="Polar residues" evidence="1">
    <location>
        <begin position="205"/>
        <end position="233"/>
    </location>
</feature>
<organism evidence="2 3">
    <name type="scientific">Jimgerdemannia flammicorona</name>
    <dbReference type="NCBI Taxonomy" id="994334"/>
    <lineage>
        <taxon>Eukaryota</taxon>
        <taxon>Fungi</taxon>
        <taxon>Fungi incertae sedis</taxon>
        <taxon>Mucoromycota</taxon>
        <taxon>Mucoromycotina</taxon>
        <taxon>Endogonomycetes</taxon>
        <taxon>Endogonales</taxon>
        <taxon>Endogonaceae</taxon>
        <taxon>Jimgerdemannia</taxon>
    </lineage>
</organism>
<protein>
    <submittedName>
        <fullName evidence="2">Uncharacterized protein</fullName>
    </submittedName>
</protein>
<feature type="compositionally biased region" description="Low complexity" evidence="1">
    <location>
        <begin position="495"/>
        <end position="506"/>
    </location>
</feature>
<feature type="compositionally biased region" description="Basic and acidic residues" evidence="1">
    <location>
        <begin position="326"/>
        <end position="341"/>
    </location>
</feature>
<feature type="region of interest" description="Disordered" evidence="1">
    <location>
        <begin position="280"/>
        <end position="382"/>
    </location>
</feature>
<gene>
    <name evidence="2" type="ORF">BC936DRAFT_142003</name>
</gene>
<feature type="compositionally biased region" description="Basic residues" evidence="1">
    <location>
        <begin position="17"/>
        <end position="26"/>
    </location>
</feature>
<feature type="region of interest" description="Disordered" evidence="1">
    <location>
        <begin position="1"/>
        <end position="26"/>
    </location>
</feature>
<evidence type="ECO:0000256" key="1">
    <source>
        <dbReference type="SAM" id="MobiDB-lite"/>
    </source>
</evidence>
<feature type="region of interest" description="Disordered" evidence="1">
    <location>
        <begin position="428"/>
        <end position="571"/>
    </location>
</feature>
<feature type="compositionally biased region" description="Acidic residues" evidence="1">
    <location>
        <begin position="357"/>
        <end position="367"/>
    </location>
</feature>